<organism evidence="2 3">
    <name type="scientific">Akkermansia biwaensis</name>
    <dbReference type="NCBI Taxonomy" id="2946555"/>
    <lineage>
        <taxon>Bacteria</taxon>
        <taxon>Pseudomonadati</taxon>
        <taxon>Verrucomicrobiota</taxon>
        <taxon>Verrucomicrobiia</taxon>
        <taxon>Verrucomicrobiales</taxon>
        <taxon>Akkermansiaceae</taxon>
        <taxon>Akkermansia</taxon>
    </lineage>
</organism>
<feature type="transmembrane region" description="Helical" evidence="1">
    <location>
        <begin position="132"/>
        <end position="155"/>
    </location>
</feature>
<reference evidence="2" key="1">
    <citation type="submission" date="2022-06" db="EMBL/GenBank/DDBJ databases">
        <title>Akkermansia biwalacus sp. nov., an anaerobic mucin-degrading bacterium isolated from human intestine.</title>
        <authorList>
            <person name="Kobayashi Y."/>
            <person name="Inoue S."/>
            <person name="Kawahara T."/>
            <person name="Kohda N."/>
        </authorList>
    </citation>
    <scope>NUCLEOTIDE SEQUENCE</scope>
    <source>
        <strain evidence="2">WON2089</strain>
    </source>
</reference>
<dbReference type="RefSeq" id="WP_215437624.1">
    <property type="nucleotide sequence ID" value="NZ_AP025943.1"/>
</dbReference>
<keyword evidence="3" id="KW-1185">Reference proteome</keyword>
<feature type="transmembrane region" description="Helical" evidence="1">
    <location>
        <begin position="52"/>
        <end position="71"/>
    </location>
</feature>
<name>A0ABM7ZGW9_9BACT</name>
<keyword evidence="1" id="KW-0812">Transmembrane</keyword>
<dbReference type="EMBL" id="AP025943">
    <property type="protein sequence ID" value="BDL43972.1"/>
    <property type="molecule type" value="Genomic_DNA"/>
</dbReference>
<sequence length="389" mass="43300">MNKPSNINFGRLAFVLLIGGSLLYSFIISGYLEEETRRVADISIEYGFYAGYSLWVLGMVLSNILSINRITRRKYARSKGLNTALQIWSQTLLGAGKASIVAPVKVYRELSGQGNLLVRLVSMVEVYIMRPIVSLAVLAAYALLSALFILPLSFFKLQTSRFSSEETNENGVRMLPVACVAGSDTTRTSLLRALVSALGNVSVPRWYTYDTPRINTTRTQPRYNYIELLLSRKRNDKQPTLCLQICDFEGSDAASINSLDAMPFYSLLQGAVFVVEETAGSASFAQAFDKWHELMSTAYKTRLQKLKCAVVIRSNDKILPFDEACELDAGADQAACRHFLHDLQWADVLGKADLFRNTAFFSISSSDQELNECPGVYALAKWLLQNIPA</sequence>
<keyword evidence="1" id="KW-1133">Transmembrane helix</keyword>
<evidence type="ECO:0000313" key="3">
    <source>
        <dbReference type="Proteomes" id="UP001062263"/>
    </source>
</evidence>
<accession>A0ABM7ZGW9</accession>
<protein>
    <submittedName>
        <fullName evidence="2">Uncharacterized protein</fullName>
    </submittedName>
</protein>
<feature type="transmembrane region" description="Helical" evidence="1">
    <location>
        <begin position="12"/>
        <end position="32"/>
    </location>
</feature>
<evidence type="ECO:0000256" key="1">
    <source>
        <dbReference type="SAM" id="Phobius"/>
    </source>
</evidence>
<dbReference type="Proteomes" id="UP001062263">
    <property type="component" value="Chromosome"/>
</dbReference>
<gene>
    <name evidence="2" type="ORF">Abiwalacus_15460</name>
</gene>
<keyword evidence="1" id="KW-0472">Membrane</keyword>
<proteinExistence type="predicted"/>
<evidence type="ECO:0000313" key="2">
    <source>
        <dbReference type="EMBL" id="BDL43972.1"/>
    </source>
</evidence>